<comment type="caution">
    <text evidence="3">The sequence shown here is derived from an EMBL/GenBank/DDBJ whole genome shotgun (WGS) entry which is preliminary data.</text>
</comment>
<feature type="domain" description="Senescence" evidence="2">
    <location>
        <begin position="268"/>
        <end position="450"/>
    </location>
</feature>
<dbReference type="GO" id="GO:0051301">
    <property type="term" value="P:cell division"/>
    <property type="evidence" value="ECO:0007669"/>
    <property type="project" value="TreeGrafter"/>
</dbReference>
<reference evidence="3 4" key="1">
    <citation type="journal article" date="2017" name="Mol. Ecol.">
        <title>Comparative and population genomic landscape of Phellinus noxius: A hypervariable fungus causing root rot in trees.</title>
        <authorList>
            <person name="Chung C.L."/>
            <person name="Lee T.J."/>
            <person name="Akiba M."/>
            <person name="Lee H.H."/>
            <person name="Kuo T.H."/>
            <person name="Liu D."/>
            <person name="Ke H.M."/>
            <person name="Yokoi T."/>
            <person name="Roa M.B."/>
            <person name="Lu M.J."/>
            <person name="Chang Y.Y."/>
            <person name="Ann P.J."/>
            <person name="Tsai J.N."/>
            <person name="Chen C.Y."/>
            <person name="Tzean S.S."/>
            <person name="Ota Y."/>
            <person name="Hattori T."/>
            <person name="Sahashi N."/>
            <person name="Liou R.F."/>
            <person name="Kikuchi T."/>
            <person name="Tsai I.J."/>
        </authorList>
    </citation>
    <scope>NUCLEOTIDE SEQUENCE [LARGE SCALE GENOMIC DNA]</scope>
    <source>
        <strain evidence="3 4">FFPRI411160</strain>
    </source>
</reference>
<protein>
    <submittedName>
        <fullName evidence="3">Senescence domain-containing</fullName>
    </submittedName>
</protein>
<dbReference type="Proteomes" id="UP000217199">
    <property type="component" value="Unassembled WGS sequence"/>
</dbReference>
<feature type="compositionally biased region" description="Polar residues" evidence="1">
    <location>
        <begin position="202"/>
        <end position="211"/>
    </location>
</feature>
<evidence type="ECO:0000256" key="1">
    <source>
        <dbReference type="SAM" id="MobiDB-lite"/>
    </source>
</evidence>
<keyword evidence="4" id="KW-1185">Reference proteome</keyword>
<dbReference type="STRING" id="2282107.A0A286UV19"/>
<dbReference type="OrthoDB" id="20821at2759"/>
<name>A0A286UV19_9AGAM</name>
<organism evidence="3 4">
    <name type="scientific">Pyrrhoderma noxium</name>
    <dbReference type="NCBI Taxonomy" id="2282107"/>
    <lineage>
        <taxon>Eukaryota</taxon>
        <taxon>Fungi</taxon>
        <taxon>Dikarya</taxon>
        <taxon>Basidiomycota</taxon>
        <taxon>Agaricomycotina</taxon>
        <taxon>Agaricomycetes</taxon>
        <taxon>Hymenochaetales</taxon>
        <taxon>Hymenochaetaceae</taxon>
        <taxon>Pyrrhoderma</taxon>
    </lineage>
</organism>
<dbReference type="PANTHER" id="PTHR21068">
    <property type="entry name" value="SPARTIN"/>
    <property type="match status" value="1"/>
</dbReference>
<gene>
    <name evidence="3" type="ORF">PNOK_0051100</name>
</gene>
<dbReference type="InterPro" id="IPR009686">
    <property type="entry name" value="Senescence/spartin_C"/>
</dbReference>
<proteinExistence type="predicted"/>
<dbReference type="InParanoid" id="A0A286UV19"/>
<dbReference type="GO" id="GO:0005886">
    <property type="term" value="C:plasma membrane"/>
    <property type="evidence" value="ECO:0007669"/>
    <property type="project" value="TreeGrafter"/>
</dbReference>
<dbReference type="InterPro" id="IPR045036">
    <property type="entry name" value="Spartin-like"/>
</dbReference>
<feature type="region of interest" description="Disordered" evidence="1">
    <location>
        <begin position="191"/>
        <end position="212"/>
    </location>
</feature>
<accession>A0A286UV19</accession>
<evidence type="ECO:0000313" key="4">
    <source>
        <dbReference type="Proteomes" id="UP000217199"/>
    </source>
</evidence>
<evidence type="ECO:0000313" key="3">
    <source>
        <dbReference type="EMBL" id="PAV23443.1"/>
    </source>
</evidence>
<dbReference type="Pfam" id="PF06911">
    <property type="entry name" value="Senescence"/>
    <property type="match status" value="1"/>
</dbReference>
<dbReference type="AlphaFoldDB" id="A0A286UV19"/>
<dbReference type="EMBL" id="NBII01000001">
    <property type="protein sequence ID" value="PAV23443.1"/>
    <property type="molecule type" value="Genomic_DNA"/>
</dbReference>
<sequence length="478" mass="52005">MEFMLPSSAAHPVHAAATGFLLLTLNNVEARYRASSGEPLHRTQGQLALECVTLATENSEQDVWLVLRIGSYETPIVPAQVVRHARSAHIFEFESVVVNPSDNKKWALRLPSPTCAPDIEDLETFEVILSQYATLEEVELTSLETELREGWTAESPPEYEFLYSPKRPVPPIPVSLPAIPPPLPPRIPPPLPPRSRTAPIPSSCNPRTISDLSDDDLRGQLVLVDESDGHILGSLGEQFRLQSPASSGSGKMPMDVYVHPVPLEQQDLLMKSASLISRGLVFATDTLVSGMNVASSFFISHTSPRTEPLVFSERTRDNVRRVHSFSGHAVVVTAKTTNLIHEAIGKAVDYVGGADKNRNRRKKGTETDGQLPLKTRILLSADMLLTTVERSATHLIENGTARSSEALGHRYGSDAGNAVLLMGQTARNVGIVYIDARGVGRRALLKKAGKRYLKAKLGKRDVVLASDEQATASTKGGS</sequence>
<dbReference type="PANTHER" id="PTHR21068:SF43">
    <property type="entry name" value="SPARTIN"/>
    <property type="match status" value="1"/>
</dbReference>
<evidence type="ECO:0000259" key="2">
    <source>
        <dbReference type="Pfam" id="PF06911"/>
    </source>
</evidence>